<name>A0A5B7JN55_PORTR</name>
<accession>A0A5B7JN55</accession>
<comment type="caution">
    <text evidence="1">The sequence shown here is derived from an EMBL/GenBank/DDBJ whole genome shotgun (WGS) entry which is preliminary data.</text>
</comment>
<proteinExistence type="predicted"/>
<gene>
    <name evidence="1" type="ORF">E2C01_091281</name>
</gene>
<reference evidence="1 2" key="1">
    <citation type="submission" date="2019-05" db="EMBL/GenBank/DDBJ databases">
        <title>Another draft genome of Portunus trituberculatus and its Hox gene families provides insights of decapod evolution.</title>
        <authorList>
            <person name="Jeong J.-H."/>
            <person name="Song I."/>
            <person name="Kim S."/>
            <person name="Choi T."/>
            <person name="Kim D."/>
            <person name="Ryu S."/>
            <person name="Kim W."/>
        </authorList>
    </citation>
    <scope>NUCLEOTIDE SEQUENCE [LARGE SCALE GENOMIC DNA]</scope>
    <source>
        <tissue evidence="1">Muscle</tissue>
    </source>
</reference>
<evidence type="ECO:0000313" key="2">
    <source>
        <dbReference type="Proteomes" id="UP000324222"/>
    </source>
</evidence>
<evidence type="ECO:0000313" key="1">
    <source>
        <dbReference type="EMBL" id="MPC96045.1"/>
    </source>
</evidence>
<protein>
    <submittedName>
        <fullName evidence="1">Uncharacterized protein</fullName>
    </submittedName>
</protein>
<dbReference type="Proteomes" id="UP000324222">
    <property type="component" value="Unassembled WGS sequence"/>
</dbReference>
<dbReference type="EMBL" id="VSRR010104455">
    <property type="protein sequence ID" value="MPC96045.1"/>
    <property type="molecule type" value="Genomic_DNA"/>
</dbReference>
<keyword evidence="2" id="KW-1185">Reference proteome</keyword>
<organism evidence="1 2">
    <name type="scientific">Portunus trituberculatus</name>
    <name type="common">Swimming crab</name>
    <name type="synonym">Neptunus trituberculatus</name>
    <dbReference type="NCBI Taxonomy" id="210409"/>
    <lineage>
        <taxon>Eukaryota</taxon>
        <taxon>Metazoa</taxon>
        <taxon>Ecdysozoa</taxon>
        <taxon>Arthropoda</taxon>
        <taxon>Crustacea</taxon>
        <taxon>Multicrustacea</taxon>
        <taxon>Malacostraca</taxon>
        <taxon>Eumalacostraca</taxon>
        <taxon>Eucarida</taxon>
        <taxon>Decapoda</taxon>
        <taxon>Pleocyemata</taxon>
        <taxon>Brachyura</taxon>
        <taxon>Eubrachyura</taxon>
        <taxon>Portunoidea</taxon>
        <taxon>Portunidae</taxon>
        <taxon>Portuninae</taxon>
        <taxon>Portunus</taxon>
    </lineage>
</organism>
<sequence length="10" mass="1211">MVFLYSKPAR</sequence>